<dbReference type="GO" id="GO:0030420">
    <property type="term" value="P:establishment of competence for transformation"/>
    <property type="evidence" value="ECO:0007669"/>
    <property type="project" value="UniProtKB-KW"/>
</dbReference>
<evidence type="ECO:0000256" key="1">
    <source>
        <dbReference type="ARBA" id="ARBA00004167"/>
    </source>
</evidence>
<keyword evidence="10" id="KW-1185">Reference proteome</keyword>
<evidence type="ECO:0000313" key="10">
    <source>
        <dbReference type="Proteomes" id="UP000501914"/>
    </source>
</evidence>
<dbReference type="GO" id="GO:0015628">
    <property type="term" value="P:protein secretion by the type II secretion system"/>
    <property type="evidence" value="ECO:0007669"/>
    <property type="project" value="InterPro"/>
</dbReference>
<reference evidence="9 10" key="1">
    <citation type="submission" date="2020-02" db="EMBL/GenBank/DDBJ databases">
        <title>Genome sequencing, annotation and comparative genomic analysis of Bacillus tequilensis EA-CB0015, an effective biological control agent against Pseudocercospora fijiensis in banana plants.</title>
        <authorList>
            <person name="Cuellar-Gaviria T.Z."/>
            <person name="Ju K.-S."/>
            <person name="Villegas-Escobar V."/>
        </authorList>
    </citation>
    <scope>NUCLEOTIDE SEQUENCE [LARGE SCALE GENOMIC DNA]</scope>
    <source>
        <strain evidence="9 10">EA-CB0015</strain>
    </source>
</reference>
<dbReference type="Proteomes" id="UP000501914">
    <property type="component" value="Chromosome"/>
</dbReference>
<evidence type="ECO:0000256" key="6">
    <source>
        <dbReference type="ARBA" id="ARBA00023136"/>
    </source>
</evidence>
<evidence type="ECO:0000256" key="4">
    <source>
        <dbReference type="ARBA" id="ARBA00022692"/>
    </source>
</evidence>
<evidence type="ECO:0000256" key="3">
    <source>
        <dbReference type="ARBA" id="ARBA00022481"/>
    </source>
</evidence>
<dbReference type="InterPro" id="IPR012902">
    <property type="entry name" value="N_methyl_site"/>
</dbReference>
<accession>A0A6H0WM96</accession>
<dbReference type="NCBIfam" id="TIGR02532">
    <property type="entry name" value="IV_pilin_GFxxxE"/>
    <property type="match status" value="1"/>
</dbReference>
<keyword evidence="6 8" id="KW-0472">Membrane</keyword>
<organism evidence="9 10">
    <name type="scientific">Bacillus tequilensis</name>
    <dbReference type="NCBI Taxonomy" id="227866"/>
    <lineage>
        <taxon>Bacteria</taxon>
        <taxon>Bacillati</taxon>
        <taxon>Bacillota</taxon>
        <taxon>Bacilli</taxon>
        <taxon>Bacillales</taxon>
        <taxon>Bacillaceae</taxon>
        <taxon>Bacillus</taxon>
    </lineage>
</organism>
<dbReference type="GO" id="GO:0009986">
    <property type="term" value="C:cell surface"/>
    <property type="evidence" value="ECO:0007669"/>
    <property type="project" value="UniProtKB-SubCell"/>
</dbReference>
<evidence type="ECO:0000313" key="9">
    <source>
        <dbReference type="EMBL" id="QIW80637.1"/>
    </source>
</evidence>
<evidence type="ECO:0000256" key="2">
    <source>
        <dbReference type="ARBA" id="ARBA00004241"/>
    </source>
</evidence>
<proteinExistence type="predicted"/>
<dbReference type="KEGG" id="bteq:G4P54_12925"/>
<evidence type="ECO:0000256" key="5">
    <source>
        <dbReference type="ARBA" id="ARBA00022989"/>
    </source>
</evidence>
<evidence type="ECO:0000256" key="8">
    <source>
        <dbReference type="SAM" id="Phobius"/>
    </source>
</evidence>
<dbReference type="Pfam" id="PF07963">
    <property type="entry name" value="N_methyl"/>
    <property type="match status" value="1"/>
</dbReference>
<dbReference type="InterPro" id="IPR045584">
    <property type="entry name" value="Pilin-like"/>
</dbReference>
<comment type="subcellular location">
    <subcellularLocation>
        <location evidence="2">Cell surface</location>
    </subcellularLocation>
    <subcellularLocation>
        <location evidence="1">Membrane</location>
        <topology evidence="1">Single-pass membrane protein</topology>
    </subcellularLocation>
</comment>
<dbReference type="GO" id="GO:0016020">
    <property type="term" value="C:membrane"/>
    <property type="evidence" value="ECO:0007669"/>
    <property type="project" value="UniProtKB-SubCell"/>
</dbReference>
<keyword evidence="4 8" id="KW-0812">Transmembrane</keyword>
<dbReference type="NCBIfam" id="NF040982">
    <property type="entry name" value="ComGD"/>
    <property type="match status" value="1"/>
</dbReference>
<dbReference type="GO" id="GO:0015627">
    <property type="term" value="C:type II protein secretion system complex"/>
    <property type="evidence" value="ECO:0007669"/>
    <property type="project" value="InterPro"/>
</dbReference>
<dbReference type="InterPro" id="IPR002416">
    <property type="entry name" value="T2SS_protein-GspH"/>
</dbReference>
<dbReference type="EMBL" id="CP048852">
    <property type="protein sequence ID" value="QIW80637.1"/>
    <property type="molecule type" value="Genomic_DNA"/>
</dbReference>
<feature type="transmembrane region" description="Helical" evidence="8">
    <location>
        <begin position="12"/>
        <end position="34"/>
    </location>
</feature>
<keyword evidence="5 8" id="KW-1133">Transmembrane helix</keyword>
<name>A0A6H0WM96_9BACI</name>
<dbReference type="PIRSF" id="PIRSF021292">
    <property type="entry name" value="Competence_ComGD"/>
    <property type="match status" value="1"/>
</dbReference>
<gene>
    <name evidence="9" type="ORF">G4P54_12925</name>
</gene>
<dbReference type="PROSITE" id="PS00409">
    <property type="entry name" value="PROKAR_NTER_METHYL"/>
    <property type="match status" value="1"/>
</dbReference>
<dbReference type="SUPFAM" id="SSF54523">
    <property type="entry name" value="Pili subunits"/>
    <property type="match status" value="1"/>
</dbReference>
<dbReference type="AlphaFoldDB" id="A0A6H0WM96"/>
<dbReference type="RefSeq" id="WP_167872870.1">
    <property type="nucleotide sequence ID" value="NZ_CP048852.1"/>
</dbReference>
<dbReference type="InterPro" id="IPR016785">
    <property type="entry name" value="ComGD"/>
</dbReference>
<keyword evidence="3" id="KW-0488">Methylation</keyword>
<keyword evidence="7" id="KW-0178">Competence</keyword>
<dbReference type="PRINTS" id="PR00885">
    <property type="entry name" value="BCTERIALGSPH"/>
</dbReference>
<evidence type="ECO:0000256" key="7">
    <source>
        <dbReference type="ARBA" id="ARBA00023287"/>
    </source>
</evidence>
<protein>
    <submittedName>
        <fullName evidence="9">Prepilin-type N-terminal cleavage/methylation domain-containing protein</fullName>
    </submittedName>
</protein>
<sequence>MNIKLNEEKGFTLLESLLVLSLASILLIAVFTTLPPVYANTSVRQAAWQLKNDIMLAQQTAMSTHQRTNILFQRNNYQLVMGDTVIERPYALGLSIEPQTLKDRLEFNEKGHPNSGGKVRVKGHTAYDITVYLGSGRVNVERK</sequence>